<keyword evidence="3" id="KW-1185">Reference proteome</keyword>
<reference evidence="2 3" key="1">
    <citation type="submission" date="2016-02" db="EMBL/GenBank/DDBJ databases">
        <title>Genome analysis of coral dinoflagellate symbionts highlights evolutionary adaptations to a symbiotic lifestyle.</title>
        <authorList>
            <person name="Aranda M."/>
            <person name="Li Y."/>
            <person name="Liew Y.J."/>
            <person name="Baumgarten S."/>
            <person name="Simakov O."/>
            <person name="Wilson M."/>
            <person name="Piel J."/>
            <person name="Ashoor H."/>
            <person name="Bougouffa S."/>
            <person name="Bajic V.B."/>
            <person name="Ryu T."/>
            <person name="Ravasi T."/>
            <person name="Bayer T."/>
            <person name="Micklem G."/>
            <person name="Kim H."/>
            <person name="Bhak J."/>
            <person name="Lajeunesse T.C."/>
            <person name="Voolstra C.R."/>
        </authorList>
    </citation>
    <scope>NUCLEOTIDE SEQUENCE [LARGE SCALE GENOMIC DNA]</scope>
    <source>
        <strain evidence="2 3">CCMP2467</strain>
    </source>
</reference>
<dbReference type="Proteomes" id="UP000186817">
    <property type="component" value="Unassembled WGS sequence"/>
</dbReference>
<sequence>MFLDKYAALHLQTCVEDWINYHLAIGIEHFTVFDTDGSYEPYVRSYVDRGFVSYHPRFPKEVSSKLSLASTRASPRRERRQVLLEPHAIELCVWENRQVSDWVVVVHNMEEYLHSPFLGKGLPVVKLPEMIKTWAGEVPSVAVFEIFQEPMGGAGMDGGSTIFSRWTHKRGLEFSEDSSMKGAEEDAVHFQPFAFIVDPINVLQTAVHLAQARADDQAVVSISKDNLRMNHYVDLGSNRSRCQEELGGCEVQDTSLLWAEEMVLYLRGCGGGRLRMPLGPLLRHFPELSAKVHLACRENLQKNVDGYMGGKATHPDFRKDLPPTSMSAAATSRTPEKAAATKKWVVAHGFPAPVLLKRERAGKQSPIDGGAEGRYRPWSCEDLTQRAGDARAMVSAIPYGSDFGLDETPMTLRQFLAAASPEPAPAMKRQRREGVQVVNAPPPYFFVAVDQELQPELAETLQASLGLSVQTGQQLPFRATTLQFAVGAEGRTTAKSVKDCFEGACVFEQEEGDIVYVPDMWGHAVLNLEVPWTSSELVGIWGRQADNGAPKPAALPMRRKSALAQQMLKDSARTFLLQQPQPRQWEPQATQREPQPMQEEPQERQQEPQARRKEPLPERKEEAAPASQANWQEEREQRWRQDAALEAQARCAYDAVCNAYEAAKQQLLRHSPASSDAGPPRAHPPPSQNFRYKCAHLGCSYFVTIGEFGGLCCICCKKCNAAFLRGASMAADSTKGSLRAASPEQTQWLQRIRWFDFCAHLCLLTMLLPYCFLYVKDYTSGCMQIELAATFTVDETMIAAQSDVSFCSEKSHPRTFSAEMDSLAAGVKDNPLLEERDIGATVTTRWPSNDSRQR</sequence>
<dbReference type="SUPFAM" id="SSF51197">
    <property type="entry name" value="Clavaminate synthase-like"/>
    <property type="match status" value="1"/>
</dbReference>
<name>A0A1Q9CIR9_SYMMI</name>
<proteinExistence type="predicted"/>
<feature type="compositionally biased region" description="Basic and acidic residues" evidence="1">
    <location>
        <begin position="601"/>
        <end position="623"/>
    </location>
</feature>
<evidence type="ECO:0000313" key="2">
    <source>
        <dbReference type="EMBL" id="OLP82822.1"/>
    </source>
</evidence>
<gene>
    <name evidence="2" type="ORF">AK812_SmicGene36484</name>
</gene>
<dbReference type="EMBL" id="LSRX01001163">
    <property type="protein sequence ID" value="OLP82822.1"/>
    <property type="molecule type" value="Genomic_DNA"/>
</dbReference>
<organism evidence="2 3">
    <name type="scientific">Symbiodinium microadriaticum</name>
    <name type="common">Dinoflagellate</name>
    <name type="synonym">Zooxanthella microadriatica</name>
    <dbReference type="NCBI Taxonomy" id="2951"/>
    <lineage>
        <taxon>Eukaryota</taxon>
        <taxon>Sar</taxon>
        <taxon>Alveolata</taxon>
        <taxon>Dinophyceae</taxon>
        <taxon>Suessiales</taxon>
        <taxon>Symbiodiniaceae</taxon>
        <taxon>Symbiodinium</taxon>
    </lineage>
</organism>
<dbReference type="OrthoDB" id="420172at2759"/>
<comment type="caution">
    <text evidence="2">The sequence shown here is derived from an EMBL/GenBank/DDBJ whole genome shotgun (WGS) entry which is preliminary data.</text>
</comment>
<dbReference type="AlphaFoldDB" id="A0A1Q9CIR9"/>
<evidence type="ECO:0000256" key="1">
    <source>
        <dbReference type="SAM" id="MobiDB-lite"/>
    </source>
</evidence>
<feature type="region of interest" description="Disordered" evidence="1">
    <location>
        <begin position="578"/>
        <end position="637"/>
    </location>
</feature>
<feature type="compositionally biased region" description="Polar residues" evidence="1">
    <location>
        <begin position="578"/>
        <end position="590"/>
    </location>
</feature>
<evidence type="ECO:0000313" key="3">
    <source>
        <dbReference type="Proteomes" id="UP000186817"/>
    </source>
</evidence>
<protein>
    <submittedName>
        <fullName evidence="2">Uncharacterized protein</fullName>
    </submittedName>
</protein>
<accession>A0A1Q9CIR9</accession>